<reference evidence="1 2" key="1">
    <citation type="submission" date="2024-01" db="EMBL/GenBank/DDBJ databases">
        <title>Genome assemblies of Stephania.</title>
        <authorList>
            <person name="Yang L."/>
        </authorList>
    </citation>
    <scope>NUCLEOTIDE SEQUENCE [LARGE SCALE GENOMIC DNA]</scope>
    <source>
        <strain evidence="1">JXDWG</strain>
        <tissue evidence="1">Leaf</tissue>
    </source>
</reference>
<proteinExistence type="predicted"/>
<organism evidence="1 2">
    <name type="scientific">Stephania cephalantha</name>
    <dbReference type="NCBI Taxonomy" id="152367"/>
    <lineage>
        <taxon>Eukaryota</taxon>
        <taxon>Viridiplantae</taxon>
        <taxon>Streptophyta</taxon>
        <taxon>Embryophyta</taxon>
        <taxon>Tracheophyta</taxon>
        <taxon>Spermatophyta</taxon>
        <taxon>Magnoliopsida</taxon>
        <taxon>Ranunculales</taxon>
        <taxon>Menispermaceae</taxon>
        <taxon>Menispermoideae</taxon>
        <taxon>Cissampelideae</taxon>
        <taxon>Stephania</taxon>
    </lineage>
</organism>
<sequence>MDCVGAEAIKILLPTRAHIGFQSHRTGTRHHGGITLGDFTANVCDELGVNNVNSIVEEA</sequence>
<name>A0AAP0ES98_9MAGN</name>
<keyword evidence="2" id="KW-1185">Reference proteome</keyword>
<gene>
    <name evidence="1" type="ORF">Scep_026367</name>
</gene>
<dbReference type="Proteomes" id="UP001419268">
    <property type="component" value="Unassembled WGS sequence"/>
</dbReference>
<accession>A0AAP0ES98</accession>
<dbReference type="EMBL" id="JBBNAG010000011">
    <property type="protein sequence ID" value="KAK9094898.1"/>
    <property type="molecule type" value="Genomic_DNA"/>
</dbReference>
<dbReference type="AlphaFoldDB" id="A0AAP0ES98"/>
<evidence type="ECO:0000313" key="2">
    <source>
        <dbReference type="Proteomes" id="UP001419268"/>
    </source>
</evidence>
<protein>
    <submittedName>
        <fullName evidence="1">Uncharacterized protein</fullName>
    </submittedName>
</protein>
<comment type="caution">
    <text evidence="1">The sequence shown here is derived from an EMBL/GenBank/DDBJ whole genome shotgun (WGS) entry which is preliminary data.</text>
</comment>
<evidence type="ECO:0000313" key="1">
    <source>
        <dbReference type="EMBL" id="KAK9094898.1"/>
    </source>
</evidence>